<dbReference type="Proteomes" id="UP000199398">
    <property type="component" value="Unassembled WGS sequence"/>
</dbReference>
<dbReference type="AlphaFoldDB" id="A0A1I5J744"/>
<reference evidence="1 4" key="2">
    <citation type="submission" date="2018-10" db="EMBL/GenBank/DDBJ databases">
        <title>Sequencing the genomes of 1000 actinobacteria strains.</title>
        <authorList>
            <person name="Klenk H.-P."/>
        </authorList>
    </citation>
    <scope>NUCLEOTIDE SEQUENCE [LARGE SCALE GENOMIC DNA]</scope>
    <source>
        <strain evidence="1 4">DSM 45119</strain>
    </source>
</reference>
<protein>
    <submittedName>
        <fullName evidence="2">Uncharacterized protein</fullName>
    </submittedName>
</protein>
<dbReference type="STRING" id="455193.SAMN05421805_12196"/>
<dbReference type="OrthoDB" id="4743150at2"/>
<name>A0A1I5J744_9PSEU</name>
<dbReference type="Proteomes" id="UP000270697">
    <property type="component" value="Unassembled WGS sequence"/>
</dbReference>
<evidence type="ECO:0000313" key="3">
    <source>
        <dbReference type="Proteomes" id="UP000199398"/>
    </source>
</evidence>
<evidence type="ECO:0000313" key="1">
    <source>
        <dbReference type="EMBL" id="RKT82057.1"/>
    </source>
</evidence>
<reference evidence="2 3" key="1">
    <citation type="submission" date="2016-10" db="EMBL/GenBank/DDBJ databases">
        <authorList>
            <person name="de Groot N.N."/>
        </authorList>
    </citation>
    <scope>NUCLEOTIDE SEQUENCE [LARGE SCALE GENOMIC DNA]</scope>
    <source>
        <strain evidence="2 3">CPCC 201259</strain>
    </source>
</reference>
<gene>
    <name evidence="1" type="ORF">ATL45_0298</name>
    <name evidence="2" type="ORF">SAMN05421805_12196</name>
</gene>
<proteinExistence type="predicted"/>
<evidence type="ECO:0000313" key="2">
    <source>
        <dbReference type="EMBL" id="SFO68440.1"/>
    </source>
</evidence>
<organism evidence="2 3">
    <name type="scientific">Saccharopolyspora antimicrobica</name>
    <dbReference type="NCBI Taxonomy" id="455193"/>
    <lineage>
        <taxon>Bacteria</taxon>
        <taxon>Bacillati</taxon>
        <taxon>Actinomycetota</taxon>
        <taxon>Actinomycetes</taxon>
        <taxon>Pseudonocardiales</taxon>
        <taxon>Pseudonocardiaceae</taxon>
        <taxon>Saccharopolyspora</taxon>
    </lineage>
</organism>
<sequence length="160" mass="18923">MLRERLINRDAGDRVSEELKLVELRRTLENVRSLAGKPEREESRWLDGQRCTALFYRFPEWPEFDFEIVGESSFGLWVDAGFVRRADSELPRVESPGELRVWKHLVGEVRDRFGPLQEADLWPPYEQYVTEHRGVDGVPRQYSVQFSWRLLQRTSELEGE</sequence>
<dbReference type="EMBL" id="RBXX01000002">
    <property type="protein sequence ID" value="RKT82057.1"/>
    <property type="molecule type" value="Genomic_DNA"/>
</dbReference>
<dbReference type="RefSeq" id="WP_093158723.1">
    <property type="nucleotide sequence ID" value="NZ_FOUP01000021.1"/>
</dbReference>
<accession>A0A1I5J744</accession>
<dbReference type="EMBL" id="FOUP01000021">
    <property type="protein sequence ID" value="SFO68440.1"/>
    <property type="molecule type" value="Genomic_DNA"/>
</dbReference>
<keyword evidence="4" id="KW-1185">Reference proteome</keyword>
<evidence type="ECO:0000313" key="4">
    <source>
        <dbReference type="Proteomes" id="UP000270697"/>
    </source>
</evidence>